<dbReference type="InterPro" id="IPR010982">
    <property type="entry name" value="Lambda_DNA-bd_dom_sf"/>
</dbReference>
<keyword evidence="4" id="KW-1185">Reference proteome</keyword>
<dbReference type="Proteomes" id="UP000291591">
    <property type="component" value="Unassembled WGS sequence"/>
</dbReference>
<evidence type="ECO:0000313" key="4">
    <source>
        <dbReference type="Proteomes" id="UP000291591"/>
    </source>
</evidence>
<proteinExistence type="predicted"/>
<dbReference type="Gene3D" id="1.10.260.40">
    <property type="entry name" value="lambda repressor-like DNA-binding domains"/>
    <property type="match status" value="1"/>
</dbReference>
<evidence type="ECO:0000259" key="2">
    <source>
        <dbReference type="Pfam" id="PF19054"/>
    </source>
</evidence>
<dbReference type="SUPFAM" id="SSF47413">
    <property type="entry name" value="lambda repressor-like DNA-binding domains"/>
    <property type="match status" value="1"/>
</dbReference>
<dbReference type="OrthoDB" id="4966777at2"/>
<evidence type="ECO:0000313" key="3">
    <source>
        <dbReference type="EMBL" id="RZT88140.1"/>
    </source>
</evidence>
<dbReference type="AlphaFoldDB" id="A0A4V2FRC8"/>
<comment type="caution">
    <text evidence="3">The sequence shown here is derived from an EMBL/GenBank/DDBJ whole genome shotgun (WGS) entry which is preliminary data.</text>
</comment>
<dbReference type="Pfam" id="PF19054">
    <property type="entry name" value="DUF5753"/>
    <property type="match status" value="1"/>
</dbReference>
<evidence type="ECO:0000256" key="1">
    <source>
        <dbReference type="SAM" id="MobiDB-lite"/>
    </source>
</evidence>
<gene>
    <name evidence="3" type="ORF">EV383_5077</name>
</gene>
<dbReference type="RefSeq" id="WP_130292192.1">
    <property type="nucleotide sequence ID" value="NZ_SHKL01000001.1"/>
</dbReference>
<feature type="compositionally biased region" description="Basic and acidic residues" evidence="1">
    <location>
        <begin position="105"/>
        <end position="120"/>
    </location>
</feature>
<feature type="domain" description="DUF5753" evidence="2">
    <location>
        <begin position="124"/>
        <end position="302"/>
    </location>
</feature>
<reference evidence="3 4" key="1">
    <citation type="submission" date="2019-02" db="EMBL/GenBank/DDBJ databases">
        <title>Sequencing the genomes of 1000 actinobacteria strains.</title>
        <authorList>
            <person name="Klenk H.-P."/>
        </authorList>
    </citation>
    <scope>NUCLEOTIDE SEQUENCE [LARGE SCALE GENOMIC DNA]</scope>
    <source>
        <strain evidence="3 4">DSM 45779</strain>
    </source>
</reference>
<organism evidence="3 4">
    <name type="scientific">Pseudonocardia sediminis</name>
    <dbReference type="NCBI Taxonomy" id="1397368"/>
    <lineage>
        <taxon>Bacteria</taxon>
        <taxon>Bacillati</taxon>
        <taxon>Actinomycetota</taxon>
        <taxon>Actinomycetes</taxon>
        <taxon>Pseudonocardiales</taxon>
        <taxon>Pseudonocardiaceae</taxon>
        <taxon>Pseudonocardia</taxon>
    </lineage>
</organism>
<dbReference type="EMBL" id="SHKL01000001">
    <property type="protein sequence ID" value="RZT88140.1"/>
    <property type="molecule type" value="Genomic_DNA"/>
</dbReference>
<dbReference type="Pfam" id="PF13560">
    <property type="entry name" value="HTH_31"/>
    <property type="match status" value="1"/>
</dbReference>
<dbReference type="InterPro" id="IPR001387">
    <property type="entry name" value="Cro/C1-type_HTH"/>
</dbReference>
<feature type="region of interest" description="Disordered" evidence="1">
    <location>
        <begin position="1"/>
        <end position="25"/>
    </location>
</feature>
<dbReference type="GO" id="GO:0003677">
    <property type="term" value="F:DNA binding"/>
    <property type="evidence" value="ECO:0007669"/>
    <property type="project" value="InterPro"/>
</dbReference>
<sequence>MTDRRHTGPAAHPDDTLTASPTAPPADRLAAELRRWRLSRWPTGAGFARAAGWSQSKVSKIETGATLPSEEDVTRWLECTVDDEALRARLGTQLSGLRTTALGDKGPRPEPDRPRRRRTWPERYRQLIELDETAGPFRAFSLGTVPSLLQTREFFAESVRRAVPPGATGQDLDQTLAEMAALHVRHQALVYEATEVGRIVVDEGALRRPVGPPSLLRGQLDRLCAVVREQGAARLAVLPRTAALPCAPLSSFTAYPERVLIPALAGDLWFSRADDVRFYSEAFTRLWEASVDGDEAAALLERIRDEG</sequence>
<accession>A0A4V2FRC8</accession>
<dbReference type="CDD" id="cd00093">
    <property type="entry name" value="HTH_XRE"/>
    <property type="match status" value="1"/>
</dbReference>
<protein>
    <submittedName>
        <fullName evidence="3">Helix-turn-helix protein</fullName>
    </submittedName>
</protein>
<name>A0A4V2FRC8_PSEST</name>
<dbReference type="InterPro" id="IPR043917">
    <property type="entry name" value="DUF5753"/>
</dbReference>
<feature type="region of interest" description="Disordered" evidence="1">
    <location>
        <begin position="99"/>
        <end position="120"/>
    </location>
</feature>